<dbReference type="Proteomes" id="UP000249061">
    <property type="component" value="Unassembled WGS sequence"/>
</dbReference>
<dbReference type="AlphaFoldDB" id="A0A2W5TSA3"/>
<reference evidence="1 2" key="1">
    <citation type="submission" date="2017-08" db="EMBL/GenBank/DDBJ databases">
        <title>Infants hospitalized years apart are colonized by the same room-sourced microbial strains.</title>
        <authorList>
            <person name="Brooks B."/>
            <person name="Olm M.R."/>
            <person name="Firek B.A."/>
            <person name="Baker R."/>
            <person name="Thomas B.C."/>
            <person name="Morowitz M.J."/>
            <person name="Banfield J.F."/>
        </authorList>
    </citation>
    <scope>NUCLEOTIDE SEQUENCE [LARGE SCALE GENOMIC DNA]</scope>
    <source>
        <strain evidence="1">S2_003_000_R2_14</strain>
    </source>
</reference>
<comment type="caution">
    <text evidence="1">The sequence shown here is derived from an EMBL/GenBank/DDBJ whole genome shotgun (WGS) entry which is preliminary data.</text>
</comment>
<proteinExistence type="predicted"/>
<accession>A0A2W5TSA3</accession>
<sequence length="238" mass="25551">MPRHTRERGVRVFVGTRATVEKRLPSETHVMNELSQAGEAGAALLPRAQVLAEKSRELRARDDKANQRAAVALGDADVDESRAATAELRAVGAESEVVRAELLTLEKELEAAVTVPDVTTLTEVATTDGAHLARVFAKAGWRRPPGAAHGVMKANGYTYENFELAKARSVMTVFIVRPCADCAGTTGTSPAQTAAAAKMQNKVFLFDEKANVYVELMPKIDASQADARALLDAIVKPQ</sequence>
<name>A0A2W5TSA3_9BACT</name>
<dbReference type="EMBL" id="QFQP01000005">
    <property type="protein sequence ID" value="PZR15396.1"/>
    <property type="molecule type" value="Genomic_DNA"/>
</dbReference>
<protein>
    <submittedName>
        <fullName evidence="1">Uncharacterized protein</fullName>
    </submittedName>
</protein>
<organism evidence="1 2">
    <name type="scientific">Archangium gephyra</name>
    <dbReference type="NCBI Taxonomy" id="48"/>
    <lineage>
        <taxon>Bacteria</taxon>
        <taxon>Pseudomonadati</taxon>
        <taxon>Myxococcota</taxon>
        <taxon>Myxococcia</taxon>
        <taxon>Myxococcales</taxon>
        <taxon>Cystobacterineae</taxon>
        <taxon>Archangiaceae</taxon>
        <taxon>Archangium</taxon>
    </lineage>
</organism>
<gene>
    <name evidence="1" type="ORF">DI536_08050</name>
</gene>
<evidence type="ECO:0000313" key="2">
    <source>
        <dbReference type="Proteomes" id="UP000249061"/>
    </source>
</evidence>
<evidence type="ECO:0000313" key="1">
    <source>
        <dbReference type="EMBL" id="PZR15396.1"/>
    </source>
</evidence>